<sequence length="52" mass="6154">MSNMAYEVFYTVGEAEDFVVIKGESIEEIRESIRKELSVRNATYRYSNWLND</sequence>
<gene>
    <name evidence="1" type="ORF">BCB44BAC_04663</name>
</gene>
<accession>A0AAX2CPC2</accession>
<reference evidence="1 2" key="1">
    <citation type="submission" date="2016-08" db="EMBL/GenBank/DDBJ databases">
        <authorList>
            <person name="Loux V."/>
            <person name="Rue O."/>
        </authorList>
    </citation>
    <scope>NUCLEOTIDE SEQUENCE [LARGE SCALE GENOMIC DNA]</scope>
    <source>
        <strain evidence="1 2">AFSSA_08CEB44bac</strain>
    </source>
</reference>
<evidence type="ECO:0000313" key="2">
    <source>
        <dbReference type="Proteomes" id="UP000242164"/>
    </source>
</evidence>
<organism evidence="1 2">
    <name type="scientific">Bacillus cytotoxicus</name>
    <dbReference type="NCBI Taxonomy" id="580165"/>
    <lineage>
        <taxon>Bacteria</taxon>
        <taxon>Bacillati</taxon>
        <taxon>Bacillota</taxon>
        <taxon>Bacilli</taxon>
        <taxon>Bacillales</taxon>
        <taxon>Bacillaceae</taxon>
        <taxon>Bacillus</taxon>
        <taxon>Bacillus cereus group</taxon>
    </lineage>
</organism>
<evidence type="ECO:0000313" key="1">
    <source>
        <dbReference type="EMBL" id="SCM08716.1"/>
    </source>
</evidence>
<protein>
    <submittedName>
        <fullName evidence="1">Uncharacterized protein</fullName>
    </submittedName>
</protein>
<name>A0AAX2CPC2_9BACI</name>
<dbReference type="Proteomes" id="UP000242164">
    <property type="component" value="Unassembled WGS sequence"/>
</dbReference>
<comment type="caution">
    <text evidence="1">The sequence shown here is derived from an EMBL/GenBank/DDBJ whole genome shotgun (WGS) entry which is preliminary data.</text>
</comment>
<dbReference type="AlphaFoldDB" id="A0AAX2CPC2"/>
<proteinExistence type="predicted"/>
<dbReference type="EMBL" id="FMIK01000076">
    <property type="protein sequence ID" value="SCM08716.1"/>
    <property type="molecule type" value="Genomic_DNA"/>
</dbReference>